<proteinExistence type="inferred from homology"/>
<evidence type="ECO:0000313" key="3">
    <source>
        <dbReference type="Proteomes" id="UP001314170"/>
    </source>
</evidence>
<comment type="similarity">
    <text evidence="1">Belongs to the universal ribosomal protein uL10 family.</text>
</comment>
<keyword evidence="3" id="KW-1185">Reference proteome</keyword>
<accession>A0AAV1RZ29</accession>
<organism evidence="2 3">
    <name type="scientific">Dovyalis caffra</name>
    <dbReference type="NCBI Taxonomy" id="77055"/>
    <lineage>
        <taxon>Eukaryota</taxon>
        <taxon>Viridiplantae</taxon>
        <taxon>Streptophyta</taxon>
        <taxon>Embryophyta</taxon>
        <taxon>Tracheophyta</taxon>
        <taxon>Spermatophyta</taxon>
        <taxon>Magnoliopsida</taxon>
        <taxon>eudicotyledons</taxon>
        <taxon>Gunneridae</taxon>
        <taxon>Pentapetalae</taxon>
        <taxon>rosids</taxon>
        <taxon>fabids</taxon>
        <taxon>Malpighiales</taxon>
        <taxon>Salicaceae</taxon>
        <taxon>Flacourtieae</taxon>
        <taxon>Dovyalis</taxon>
    </lineage>
</organism>
<sequence length="50" mass="5595">MKRSVRIHSEKTGNKAFLNLLPLLQGNAGLIFPIGDLKEVNEEVAEYKVL</sequence>
<evidence type="ECO:0000256" key="1">
    <source>
        <dbReference type="ARBA" id="ARBA00008889"/>
    </source>
</evidence>
<comment type="caution">
    <text evidence="2">The sequence shown here is derived from an EMBL/GenBank/DDBJ whole genome shotgun (WGS) entry which is preliminary data.</text>
</comment>
<dbReference type="EMBL" id="CAWUPB010001160">
    <property type="protein sequence ID" value="CAK7340569.1"/>
    <property type="molecule type" value="Genomic_DNA"/>
</dbReference>
<dbReference type="Gene3D" id="3.30.70.1730">
    <property type="match status" value="1"/>
</dbReference>
<dbReference type="AlphaFoldDB" id="A0AAV1RZ29"/>
<gene>
    <name evidence="2" type="ORF">DCAF_LOCUS15653</name>
</gene>
<evidence type="ECO:0000313" key="2">
    <source>
        <dbReference type="EMBL" id="CAK7340569.1"/>
    </source>
</evidence>
<name>A0AAV1RZ29_9ROSI</name>
<dbReference type="Proteomes" id="UP001314170">
    <property type="component" value="Unassembled WGS sequence"/>
</dbReference>
<protein>
    <submittedName>
        <fullName evidence="2">Uncharacterized protein</fullName>
    </submittedName>
</protein>
<dbReference type="InterPro" id="IPR043141">
    <property type="entry name" value="Ribosomal_uL10-like_sf"/>
</dbReference>
<reference evidence="2 3" key="1">
    <citation type="submission" date="2024-01" db="EMBL/GenBank/DDBJ databases">
        <authorList>
            <person name="Waweru B."/>
        </authorList>
    </citation>
    <scope>NUCLEOTIDE SEQUENCE [LARGE SCALE GENOMIC DNA]</scope>
</reference>